<evidence type="ECO:0000313" key="2">
    <source>
        <dbReference type="EMBL" id="KEQ92763.1"/>
    </source>
</evidence>
<dbReference type="Gene3D" id="2.30.29.30">
    <property type="entry name" value="Pleckstrin-homology domain (PH domain)/Phosphotyrosine-binding domain (PTB)"/>
    <property type="match status" value="1"/>
</dbReference>
<dbReference type="PANTHER" id="PTHR37283:SF1">
    <property type="entry name" value="PH DOMAIN-CONTAINING PROTEIN YHR131C"/>
    <property type="match status" value="1"/>
</dbReference>
<reference evidence="2 3" key="1">
    <citation type="journal article" date="2014" name="BMC Genomics">
        <title>Genome sequencing of four Aureobasidium pullulans varieties: biotechnological potential, stress tolerance, and description of new species.</title>
        <authorList>
            <person name="Gostin Ar C."/>
            <person name="Ohm R.A."/>
            <person name="Kogej T."/>
            <person name="Sonjak S."/>
            <person name="Turk M."/>
            <person name="Zajc J."/>
            <person name="Zalar P."/>
            <person name="Grube M."/>
            <person name="Sun H."/>
            <person name="Han J."/>
            <person name="Sharma A."/>
            <person name="Chiniquy J."/>
            <person name="Ngan C.Y."/>
            <person name="Lipzen A."/>
            <person name="Barry K."/>
            <person name="Grigoriev I.V."/>
            <person name="Gunde-Cimerman N."/>
        </authorList>
    </citation>
    <scope>NUCLEOTIDE SEQUENCE [LARGE SCALE GENOMIC DNA]</scope>
    <source>
        <strain evidence="2 3">EXF-2481</strain>
    </source>
</reference>
<dbReference type="InParanoid" id="A0A074Y4P8"/>
<feature type="region of interest" description="Disordered" evidence="1">
    <location>
        <begin position="349"/>
        <end position="393"/>
    </location>
</feature>
<dbReference type="InterPro" id="IPR011993">
    <property type="entry name" value="PH-like_dom_sf"/>
</dbReference>
<dbReference type="OrthoDB" id="5865767at2759"/>
<keyword evidence="3" id="KW-1185">Reference proteome</keyword>
<evidence type="ECO:0000256" key="1">
    <source>
        <dbReference type="SAM" id="MobiDB-lite"/>
    </source>
</evidence>
<dbReference type="STRING" id="1043005.A0A074Y4P8"/>
<feature type="compositionally biased region" description="Polar residues" evidence="1">
    <location>
        <begin position="21"/>
        <end position="39"/>
    </location>
</feature>
<dbReference type="Proteomes" id="UP000030641">
    <property type="component" value="Unassembled WGS sequence"/>
</dbReference>
<dbReference type="PANTHER" id="PTHR37283">
    <property type="entry name" value="PH DOMAIN-CONTAINING PROTEIN YHR131C"/>
    <property type="match status" value="1"/>
</dbReference>
<feature type="compositionally biased region" description="Polar residues" evidence="1">
    <location>
        <begin position="350"/>
        <end position="361"/>
    </location>
</feature>
<dbReference type="EMBL" id="KL584769">
    <property type="protein sequence ID" value="KEQ92763.1"/>
    <property type="molecule type" value="Genomic_DNA"/>
</dbReference>
<dbReference type="OMA" id="GKQWFVD"/>
<accession>A0A074Y4P8</accession>
<dbReference type="HOGENOM" id="CLU_038275_0_0_1"/>
<evidence type="ECO:0000313" key="3">
    <source>
        <dbReference type="Proteomes" id="UP000030641"/>
    </source>
</evidence>
<evidence type="ECO:0008006" key="4">
    <source>
        <dbReference type="Google" id="ProtNLM"/>
    </source>
</evidence>
<feature type="region of interest" description="Disordered" evidence="1">
    <location>
        <begin position="1"/>
        <end position="65"/>
    </location>
</feature>
<gene>
    <name evidence="2" type="ORF">AUEXF2481DRAFT_418068</name>
</gene>
<feature type="compositionally biased region" description="Low complexity" evidence="1">
    <location>
        <begin position="362"/>
        <end position="373"/>
    </location>
</feature>
<dbReference type="RefSeq" id="XP_013341266.1">
    <property type="nucleotide sequence ID" value="XM_013485812.1"/>
</dbReference>
<organism evidence="2 3">
    <name type="scientific">Aureobasidium subglaciale (strain EXF-2481)</name>
    <name type="common">Aureobasidium pullulans var. subglaciale</name>
    <dbReference type="NCBI Taxonomy" id="1043005"/>
    <lineage>
        <taxon>Eukaryota</taxon>
        <taxon>Fungi</taxon>
        <taxon>Dikarya</taxon>
        <taxon>Ascomycota</taxon>
        <taxon>Pezizomycotina</taxon>
        <taxon>Dothideomycetes</taxon>
        <taxon>Dothideomycetidae</taxon>
        <taxon>Dothideales</taxon>
        <taxon>Saccotheciaceae</taxon>
        <taxon>Aureobasidium</taxon>
    </lineage>
</organism>
<protein>
    <recommendedName>
        <fullName evidence="4">PH domain-containing protein</fullName>
    </recommendedName>
</protein>
<name>A0A074Y4P8_AURSE</name>
<proteinExistence type="predicted"/>
<sequence>MSNAQSLSATTRRASTVLPLDNTNQLTRPLTRESATTPAQDEDSQAERPRSRRVTSYHHPFQTRCSPCDDPAPSYAVAARTSRFPPAPRFLDNGKEVLPKYTCTVSREGPMQMRIEKISPFQYLPKQDFRTVYVVLNGTQLSVHKIKTVQLAGHSLPTAGKLIKRYSTQHAEIGLATDVQYQQLLPATRLAHFIPTAARRKAFEKDPALFTPISQVVLRLRLETDQFLLADHSEERIFRWIHDLSASIDISLPLDERSAPKPCTIPRRRRRQRTQETENINDQTVIEEQEQIMRELYPSLARSIEGRSEGAALTRTESADDTNALTLTATMDQETEDIDLSFLAEDLGPEQQSSRPINLRQTTSSTVSTTTSSFQYETSPDNLGPGGKWAPPHARTTASQWRYIKRCMPTLLFDAPRATDIIMCHGRRLRVNTKMDMLEEWELSPPSYDIHEFPEGLDRSITMASSLATTPSTITASSIDTQDGKAAAITHHIPEGDIKRSVHATATTRTKIPERTLMEEGLVVVAF</sequence>
<feature type="compositionally biased region" description="Polar residues" evidence="1">
    <location>
        <begin position="1"/>
        <end position="14"/>
    </location>
</feature>
<dbReference type="AlphaFoldDB" id="A0A074Y4P8"/>
<dbReference type="GeneID" id="25366967"/>